<proteinExistence type="predicted"/>
<sequence length="91" mass="10150">MKLPFHWPEVRLTGTGETRPSPKLVSWRSRTVPENPLTRSPFGSRAVIVAEIGTPAVWFLVMFENSRLCSTMDRTKELGPSGMVASDWSCA</sequence>
<accession>A0A538TU44</accession>
<dbReference type="EMBL" id="VBOX01000001">
    <property type="protein sequence ID" value="TMQ67140.1"/>
    <property type="molecule type" value="Genomic_DNA"/>
</dbReference>
<reference evidence="1 2" key="1">
    <citation type="journal article" date="2019" name="Nat. Microbiol.">
        <title>Mediterranean grassland soil C-N compound turnover is dependent on rainfall and depth, and is mediated by genomically divergent microorganisms.</title>
        <authorList>
            <person name="Diamond S."/>
            <person name="Andeer P.F."/>
            <person name="Li Z."/>
            <person name="Crits-Christoph A."/>
            <person name="Burstein D."/>
            <person name="Anantharaman K."/>
            <person name="Lane K.R."/>
            <person name="Thomas B.C."/>
            <person name="Pan C."/>
            <person name="Northen T.R."/>
            <person name="Banfield J.F."/>
        </authorList>
    </citation>
    <scope>NUCLEOTIDE SEQUENCE [LARGE SCALE GENOMIC DNA]</scope>
    <source>
        <strain evidence="1">WS_7</strain>
    </source>
</reference>
<gene>
    <name evidence="1" type="ORF">E6K77_00010</name>
</gene>
<dbReference type="Proteomes" id="UP000317366">
    <property type="component" value="Unassembled WGS sequence"/>
</dbReference>
<name>A0A538TU44_UNCEI</name>
<comment type="caution">
    <text evidence="1">The sequence shown here is derived from an EMBL/GenBank/DDBJ whole genome shotgun (WGS) entry which is preliminary data.</text>
</comment>
<organism evidence="1 2">
    <name type="scientific">Eiseniibacteriota bacterium</name>
    <dbReference type="NCBI Taxonomy" id="2212470"/>
    <lineage>
        <taxon>Bacteria</taxon>
        <taxon>Candidatus Eiseniibacteriota</taxon>
    </lineage>
</organism>
<evidence type="ECO:0000313" key="2">
    <source>
        <dbReference type="Proteomes" id="UP000317366"/>
    </source>
</evidence>
<evidence type="ECO:0000313" key="1">
    <source>
        <dbReference type="EMBL" id="TMQ67140.1"/>
    </source>
</evidence>
<protein>
    <submittedName>
        <fullName evidence="1">Uncharacterized protein</fullName>
    </submittedName>
</protein>
<dbReference type="AlphaFoldDB" id="A0A538TU44"/>